<organism evidence="1 2">
    <name type="scientific">Pasteurella dagmatis ATCC 43325</name>
    <dbReference type="NCBI Taxonomy" id="667128"/>
    <lineage>
        <taxon>Bacteria</taxon>
        <taxon>Pseudomonadati</taxon>
        <taxon>Pseudomonadota</taxon>
        <taxon>Gammaproteobacteria</taxon>
        <taxon>Pasteurellales</taxon>
        <taxon>Pasteurellaceae</taxon>
        <taxon>Pasteurella</taxon>
    </lineage>
</organism>
<dbReference type="AlphaFoldDB" id="C9PQY2"/>
<dbReference type="HOGENOM" id="CLU_733305_0_0_6"/>
<keyword evidence="2" id="KW-1185">Reference proteome</keyword>
<accession>C9PQY2</accession>
<comment type="caution">
    <text evidence="1">The sequence shown here is derived from an EMBL/GenBank/DDBJ whole genome shotgun (WGS) entry which is preliminary data.</text>
</comment>
<dbReference type="STRING" id="667128.HMPREF0621_1406"/>
<name>C9PQY2_9PAST</name>
<protein>
    <submittedName>
        <fullName evidence="1">Uncharacterized protein</fullName>
    </submittedName>
</protein>
<gene>
    <name evidence="1" type="ORF">HMPREF0621_1406</name>
</gene>
<reference evidence="1 2" key="1">
    <citation type="submission" date="2009-10" db="EMBL/GenBank/DDBJ databases">
        <authorList>
            <person name="Muzny D."/>
            <person name="Qin X."/>
            <person name="Deng J."/>
            <person name="Jiang H."/>
            <person name="Liu Y."/>
            <person name="Qu J."/>
            <person name="Song X.-Z."/>
            <person name="Zhang L."/>
            <person name="Thornton R."/>
            <person name="Coyle M."/>
            <person name="Francisco L."/>
            <person name="Jackson L."/>
            <person name="Javaid M."/>
            <person name="Korchina V."/>
            <person name="Kovar C."/>
            <person name="Mata R."/>
            <person name="Mathew T."/>
            <person name="Ngo R."/>
            <person name="Nguyen L."/>
            <person name="Nguyen N."/>
            <person name="Okwuonu G."/>
            <person name="Ongeri F."/>
            <person name="Pham C."/>
            <person name="Simmons D."/>
            <person name="Wilczek-Boney K."/>
            <person name="Hale W."/>
            <person name="Jakkamsetti A."/>
            <person name="Pham P."/>
            <person name="Ruth R."/>
            <person name="San Lucas F."/>
            <person name="Warren J."/>
            <person name="Zhang J."/>
            <person name="Zhao Z."/>
            <person name="Zhou C."/>
            <person name="Zhu D."/>
            <person name="Lee S."/>
            <person name="Bess C."/>
            <person name="Blankenburg K."/>
            <person name="Forbes L."/>
            <person name="Fu Q."/>
            <person name="Gubbala S."/>
            <person name="Hirani K."/>
            <person name="Jayaseelan J.C."/>
            <person name="Lara F."/>
            <person name="Munidasa M."/>
            <person name="Palculict T."/>
            <person name="Patil S."/>
            <person name="Pu L.-L."/>
            <person name="Saada N."/>
            <person name="Tang L."/>
            <person name="Weissenberger G."/>
            <person name="Zhu Y."/>
            <person name="Hemphill L."/>
            <person name="Shang Y."/>
            <person name="Youmans B."/>
            <person name="Ayvaz T."/>
            <person name="Ross M."/>
            <person name="Santibanez J."/>
            <person name="Aqrawi P."/>
            <person name="Gross S."/>
            <person name="Joshi V."/>
            <person name="Fowler G."/>
            <person name="Nazareth L."/>
            <person name="Reid J."/>
            <person name="Worley K."/>
            <person name="Petrosino J."/>
            <person name="Highlander S."/>
            <person name="Gibbs R."/>
        </authorList>
    </citation>
    <scope>NUCLEOTIDE SEQUENCE [LARGE SCALE GENOMIC DNA]</scope>
    <source>
        <strain evidence="1 2">ATCC 43325</strain>
    </source>
</reference>
<evidence type="ECO:0000313" key="1">
    <source>
        <dbReference type="EMBL" id="EEX49883.1"/>
    </source>
</evidence>
<dbReference type="EMBL" id="ACZR01000014">
    <property type="protein sequence ID" value="EEX49883.1"/>
    <property type="molecule type" value="Genomic_DNA"/>
</dbReference>
<sequence length="376" mass="43437">MSFISEEGMNMVKKITYLLGLCLLTSFGANATPLEEKQRALANLQASREYMEKIANSDSLTPLEFVPQQPQNVFNPADKHNFVALSNQIEIDINQLQSFFTQKQSTITFKGSYYFLNIPKESAKLAELLGLEMDYFMQNPQLHPLFTPTSIEFTDGTQETHFDYFSPSKIFEDKNLDGELFEHYLSEIEKAVYATKDSEYTQVAFDVYKPIKQISFQVELPLTQYKSYLVKDIPMTIHSQLGDIKLMKIIGNAVVYRLPTEMVENVIVHGIYQDGRALSGINLKTEPLLTESEKLYHRQLANLFKEAHHQVTQGKIKAEESAIRQFFQTRQPFPPEVDEKKRYTQVTRYYTGDVSQVVFQVPEKTEKRKFDVVYSF</sequence>
<evidence type="ECO:0000313" key="2">
    <source>
        <dbReference type="Proteomes" id="UP000005519"/>
    </source>
</evidence>
<proteinExistence type="predicted"/>
<dbReference type="Proteomes" id="UP000005519">
    <property type="component" value="Unassembled WGS sequence"/>
</dbReference>